<evidence type="ECO:0000313" key="5">
    <source>
        <dbReference type="Proteomes" id="UP000002037"/>
    </source>
</evidence>
<gene>
    <name evidence="4" type="ORF">CTRG_04316</name>
</gene>
<proteinExistence type="predicted"/>
<dbReference type="KEGG" id="ctp:CTRG_04316"/>
<name>C5ME24_CANTT</name>
<feature type="region of interest" description="Disordered" evidence="2">
    <location>
        <begin position="62"/>
        <end position="97"/>
    </location>
</feature>
<feature type="region of interest" description="Disordered" evidence="2">
    <location>
        <begin position="141"/>
        <end position="187"/>
    </location>
</feature>
<keyword evidence="5" id="KW-1185">Reference proteome</keyword>
<dbReference type="OrthoDB" id="4026435at2759"/>
<feature type="region of interest" description="Disordered" evidence="2">
    <location>
        <begin position="1"/>
        <end position="20"/>
    </location>
</feature>
<dbReference type="GeneID" id="8296737"/>
<keyword evidence="3" id="KW-0812">Transmembrane</keyword>
<evidence type="ECO:0000256" key="1">
    <source>
        <dbReference type="SAM" id="Coils"/>
    </source>
</evidence>
<organism evidence="4 5">
    <name type="scientific">Candida tropicalis (strain ATCC MYA-3404 / T1)</name>
    <name type="common">Yeast</name>
    <dbReference type="NCBI Taxonomy" id="294747"/>
    <lineage>
        <taxon>Eukaryota</taxon>
        <taxon>Fungi</taxon>
        <taxon>Dikarya</taxon>
        <taxon>Ascomycota</taxon>
        <taxon>Saccharomycotina</taxon>
        <taxon>Pichiomycetes</taxon>
        <taxon>Debaryomycetaceae</taxon>
        <taxon>Candida/Lodderomyces clade</taxon>
        <taxon>Candida</taxon>
    </lineage>
</organism>
<feature type="compositionally biased region" description="Basic and acidic residues" evidence="2">
    <location>
        <begin position="62"/>
        <end position="76"/>
    </location>
</feature>
<dbReference type="VEuPathDB" id="FungiDB:CTRG_04316"/>
<dbReference type="eggNOG" id="ENOG502RQ68">
    <property type="taxonomic scope" value="Eukaryota"/>
</dbReference>
<keyword evidence="3" id="KW-0472">Membrane</keyword>
<feature type="compositionally biased region" description="Polar residues" evidence="2">
    <location>
        <begin position="148"/>
        <end position="167"/>
    </location>
</feature>
<feature type="compositionally biased region" description="Polar residues" evidence="2">
    <location>
        <begin position="253"/>
        <end position="273"/>
    </location>
</feature>
<dbReference type="Proteomes" id="UP000002037">
    <property type="component" value="Unassembled WGS sequence"/>
</dbReference>
<feature type="region of interest" description="Disordered" evidence="2">
    <location>
        <begin position="253"/>
        <end position="277"/>
    </location>
</feature>
<dbReference type="HOGENOM" id="CLU_474059_0_0_1"/>
<feature type="transmembrane region" description="Helical" evidence="3">
    <location>
        <begin position="549"/>
        <end position="570"/>
    </location>
</feature>
<evidence type="ECO:0000256" key="2">
    <source>
        <dbReference type="SAM" id="MobiDB-lite"/>
    </source>
</evidence>
<reference evidence="4 5" key="1">
    <citation type="journal article" date="2009" name="Nature">
        <title>Evolution of pathogenicity and sexual reproduction in eight Candida genomes.</title>
        <authorList>
            <person name="Butler G."/>
            <person name="Rasmussen M.D."/>
            <person name="Lin M.F."/>
            <person name="Santos M.A."/>
            <person name="Sakthikumar S."/>
            <person name="Munro C.A."/>
            <person name="Rheinbay E."/>
            <person name="Grabherr M."/>
            <person name="Forche A."/>
            <person name="Reedy J.L."/>
            <person name="Agrafioti I."/>
            <person name="Arnaud M.B."/>
            <person name="Bates S."/>
            <person name="Brown A.J."/>
            <person name="Brunke S."/>
            <person name="Costanzo M.C."/>
            <person name="Fitzpatrick D.A."/>
            <person name="de Groot P.W."/>
            <person name="Harris D."/>
            <person name="Hoyer L.L."/>
            <person name="Hube B."/>
            <person name="Klis F.M."/>
            <person name="Kodira C."/>
            <person name="Lennard N."/>
            <person name="Logue M.E."/>
            <person name="Martin R."/>
            <person name="Neiman A.M."/>
            <person name="Nikolaou E."/>
            <person name="Quail M.A."/>
            <person name="Quinn J."/>
            <person name="Santos M.C."/>
            <person name="Schmitzberger F.F."/>
            <person name="Sherlock G."/>
            <person name="Shah P."/>
            <person name="Silverstein K.A."/>
            <person name="Skrzypek M.S."/>
            <person name="Soll D."/>
            <person name="Staggs R."/>
            <person name="Stansfield I."/>
            <person name="Stumpf M.P."/>
            <person name="Sudbery P.E."/>
            <person name="Srikantha T."/>
            <person name="Zeng Q."/>
            <person name="Berman J."/>
            <person name="Berriman M."/>
            <person name="Heitman J."/>
            <person name="Gow N.A."/>
            <person name="Lorenz M.C."/>
            <person name="Birren B.W."/>
            <person name="Kellis M."/>
            <person name="Cuomo C.A."/>
        </authorList>
    </citation>
    <scope>NUCLEOTIDE SEQUENCE [LARGE SCALE GENOMIC DNA]</scope>
    <source>
        <strain evidence="5">ATCC MYA-3404 / T1</strain>
    </source>
</reference>
<dbReference type="RefSeq" id="XP_002550019.1">
    <property type="nucleotide sequence ID" value="XM_002549973.1"/>
</dbReference>
<keyword evidence="1" id="KW-0175">Coiled coil</keyword>
<keyword evidence="3" id="KW-1133">Transmembrane helix</keyword>
<dbReference type="STRING" id="294747.C5ME24"/>
<sequence length="575" mass="65265">MAVQVRPVHDSSMLSQQSPEQIRKASLIELTTMKEKNNNNSINSVDTDQNKSFSSILSFNEQAKEKHMHSESEINGKGKQQQQELEHEHDDYEVEEEGDEAQRIEFGSVPGANHLTDQNGIHSSTDAEAVQEYFPSNFPHLLNHKLRSSGNSKSTESLQSRSNQVPGSITPPHHQMGHLTESHSQSPLDHYSINNNIRLPKIQGPKKSLVNNASGTNLNVYLRGNRRHSLTSAPITELLTSPKLKKATTSGLLDSRYGNKSNNKNGHIPNTASPLAEKKNRLVDQFYNSSRVTSPNSRADLPSLLKDHHQLSKSPSMQQISAPLTTPVVERRVLNWKEESLEPKETMDLHTFNNGSFLLSDEVVDHMLNNGGFGFNYDHNQIIEDDELLNYLLNIDNIIDHRTDGSTNSTKAFDQLSQIMANISDKSLTRARTVLMPNKRNAPDALKELDRIDLYLQNLQTTTQEMCETLSSNLDRVTDAYKNEIHENVIRLNQVSDELKMLENKSDMFKEKIKEQKSSKMNDMMENLDMLDDINNKLQKFSDVKKQRFVIRINVICGLFILVISIYYAYFGKQK</sequence>
<evidence type="ECO:0000313" key="4">
    <source>
        <dbReference type="EMBL" id="EER31534.1"/>
    </source>
</evidence>
<protein>
    <submittedName>
        <fullName evidence="4">Uncharacterized protein</fullName>
    </submittedName>
</protein>
<dbReference type="EMBL" id="GG692400">
    <property type="protein sequence ID" value="EER31534.1"/>
    <property type="molecule type" value="Genomic_DNA"/>
</dbReference>
<dbReference type="AlphaFoldDB" id="C5ME24"/>
<accession>C5ME24</accession>
<feature type="coiled-coil region" evidence="1">
    <location>
        <begin position="492"/>
        <end position="519"/>
    </location>
</feature>
<evidence type="ECO:0000256" key="3">
    <source>
        <dbReference type="SAM" id="Phobius"/>
    </source>
</evidence>